<name>A0A1R3GYS4_9ROSI</name>
<dbReference type="Proteomes" id="UP000187203">
    <property type="component" value="Unassembled WGS sequence"/>
</dbReference>
<dbReference type="Pfam" id="PF04450">
    <property type="entry name" value="BSP"/>
    <property type="match status" value="1"/>
</dbReference>
<sequence length="169" mass="19085">MSHQSRFFSNGVKTPETAAEVFFSETRSGSTTANYISYMSSATEFIWGIFQQNNPPDRKDVQKVTLYIENGNGVAYIVNNETQPVTRKGNSLGCFIMRIEMIHVWQWGIDWLDSETLGGVIEGIADFVRLKADYAPSHWVKPGHGYIWDQGYNVTANRLQPIKARNGSD</sequence>
<dbReference type="OrthoDB" id="891726at2759"/>
<accession>A0A1R3GYS4</accession>
<dbReference type="EMBL" id="AWUE01021135">
    <property type="protein sequence ID" value="OMO63265.1"/>
    <property type="molecule type" value="Genomic_DNA"/>
</dbReference>
<dbReference type="STRING" id="93759.A0A1R3GYS4"/>
<evidence type="ECO:0000313" key="2">
    <source>
        <dbReference type="Proteomes" id="UP000187203"/>
    </source>
</evidence>
<proteinExistence type="predicted"/>
<keyword evidence="2" id="KW-1185">Reference proteome</keyword>
<gene>
    <name evidence="1" type="ORF">COLO4_32582</name>
</gene>
<comment type="caution">
    <text evidence="1">The sequence shown here is derived from an EMBL/GenBank/DDBJ whole genome shotgun (WGS) entry which is preliminary data.</text>
</comment>
<organism evidence="1 2">
    <name type="scientific">Corchorus olitorius</name>
    <dbReference type="NCBI Taxonomy" id="93759"/>
    <lineage>
        <taxon>Eukaryota</taxon>
        <taxon>Viridiplantae</taxon>
        <taxon>Streptophyta</taxon>
        <taxon>Embryophyta</taxon>
        <taxon>Tracheophyta</taxon>
        <taxon>Spermatophyta</taxon>
        <taxon>Magnoliopsida</taxon>
        <taxon>eudicotyledons</taxon>
        <taxon>Gunneridae</taxon>
        <taxon>Pentapetalae</taxon>
        <taxon>rosids</taxon>
        <taxon>malvids</taxon>
        <taxon>Malvales</taxon>
        <taxon>Malvaceae</taxon>
        <taxon>Grewioideae</taxon>
        <taxon>Apeibeae</taxon>
        <taxon>Corchorus</taxon>
    </lineage>
</organism>
<dbReference type="InterPro" id="IPR007541">
    <property type="entry name" value="Uncharacterised_BSP"/>
</dbReference>
<dbReference type="AlphaFoldDB" id="A0A1R3GYS4"/>
<dbReference type="PANTHER" id="PTHR33321:SF12">
    <property type="entry name" value="PLANT BASIC SECRETORY PROTEIN (BSP) FAMILY PROTEIN"/>
    <property type="match status" value="1"/>
</dbReference>
<dbReference type="PANTHER" id="PTHR33321">
    <property type="match status" value="1"/>
</dbReference>
<protein>
    <submittedName>
        <fullName evidence="1">Uncharacterized protein</fullName>
    </submittedName>
</protein>
<reference evidence="2" key="1">
    <citation type="submission" date="2013-09" db="EMBL/GenBank/DDBJ databases">
        <title>Corchorus olitorius genome sequencing.</title>
        <authorList>
            <person name="Alam M."/>
            <person name="Haque M.S."/>
            <person name="Islam M.S."/>
            <person name="Emdad E.M."/>
            <person name="Islam M.M."/>
            <person name="Ahmed B."/>
            <person name="Halim A."/>
            <person name="Hossen Q.M.M."/>
            <person name="Hossain M.Z."/>
            <person name="Ahmed R."/>
            <person name="Khan M.M."/>
            <person name="Islam R."/>
            <person name="Rashid M.M."/>
            <person name="Khan S.A."/>
            <person name="Rahman M.S."/>
            <person name="Alam M."/>
            <person name="Yahiya A.S."/>
            <person name="Khan M.S."/>
            <person name="Azam M.S."/>
            <person name="Haque T."/>
            <person name="Lashkar M.Z.H."/>
            <person name="Akhand A.I."/>
            <person name="Morshed G."/>
            <person name="Roy S."/>
            <person name="Uddin K.S."/>
            <person name="Rabeya T."/>
            <person name="Hossain A.S."/>
            <person name="Chowdhury A."/>
            <person name="Snigdha A.R."/>
            <person name="Mortoza M.S."/>
            <person name="Matin S.A."/>
            <person name="Hoque S.M.E."/>
            <person name="Islam M.K."/>
            <person name="Roy D.K."/>
            <person name="Haider R."/>
            <person name="Moosa M.M."/>
            <person name="Elias S.M."/>
            <person name="Hasan A.M."/>
            <person name="Jahan S."/>
            <person name="Shafiuddin M."/>
            <person name="Mahmood N."/>
            <person name="Shommy N.S."/>
        </authorList>
    </citation>
    <scope>NUCLEOTIDE SEQUENCE [LARGE SCALE GENOMIC DNA]</scope>
    <source>
        <strain evidence="2">cv. O-4</strain>
    </source>
</reference>
<evidence type="ECO:0000313" key="1">
    <source>
        <dbReference type="EMBL" id="OMO63265.1"/>
    </source>
</evidence>